<evidence type="ECO:0000313" key="3">
    <source>
        <dbReference type="Proteomes" id="UP000663829"/>
    </source>
</evidence>
<dbReference type="EMBL" id="CAJNOQ010059511">
    <property type="protein sequence ID" value="CAF1668331.1"/>
    <property type="molecule type" value="Genomic_DNA"/>
</dbReference>
<gene>
    <name evidence="1" type="ORF">GPM918_LOCUS46229</name>
    <name evidence="2" type="ORF">SRO942_LOCUS49939</name>
</gene>
<dbReference type="Proteomes" id="UP000663829">
    <property type="component" value="Unassembled WGS sequence"/>
</dbReference>
<organism evidence="1 3">
    <name type="scientific">Didymodactylos carnosus</name>
    <dbReference type="NCBI Taxonomy" id="1234261"/>
    <lineage>
        <taxon>Eukaryota</taxon>
        <taxon>Metazoa</taxon>
        <taxon>Spiralia</taxon>
        <taxon>Gnathifera</taxon>
        <taxon>Rotifera</taxon>
        <taxon>Eurotatoria</taxon>
        <taxon>Bdelloidea</taxon>
        <taxon>Philodinida</taxon>
        <taxon>Philodinidae</taxon>
        <taxon>Didymodactylos</taxon>
    </lineage>
</organism>
<reference evidence="1" key="1">
    <citation type="submission" date="2021-02" db="EMBL/GenBank/DDBJ databases">
        <authorList>
            <person name="Nowell W R."/>
        </authorList>
    </citation>
    <scope>NUCLEOTIDE SEQUENCE</scope>
</reference>
<feature type="non-terminal residue" evidence="1">
    <location>
        <position position="1"/>
    </location>
</feature>
<comment type="caution">
    <text evidence="1">The sequence shown here is derived from an EMBL/GenBank/DDBJ whole genome shotgun (WGS) entry which is preliminary data.</text>
</comment>
<accession>A0A816FZH5</accession>
<proteinExistence type="predicted"/>
<protein>
    <submittedName>
        <fullName evidence="1">Uncharacterized protein</fullName>
    </submittedName>
</protein>
<dbReference type="Proteomes" id="UP000681722">
    <property type="component" value="Unassembled WGS sequence"/>
</dbReference>
<dbReference type="EMBL" id="CAJOBC010137480">
    <property type="protein sequence ID" value="CAF4634032.1"/>
    <property type="molecule type" value="Genomic_DNA"/>
</dbReference>
<evidence type="ECO:0000313" key="2">
    <source>
        <dbReference type="EMBL" id="CAF4634032.1"/>
    </source>
</evidence>
<sequence length="15" mass="1639">AVGDQTDDFMLNIVT</sequence>
<evidence type="ECO:0000313" key="1">
    <source>
        <dbReference type="EMBL" id="CAF1668331.1"/>
    </source>
</evidence>
<name>A0A816FZH5_9BILA</name>
<keyword evidence="3" id="KW-1185">Reference proteome</keyword>